<organism evidence="3">
    <name type="scientific">Singulisphaera sp. Ch08</name>
    <dbReference type="NCBI Taxonomy" id="3120278"/>
    <lineage>
        <taxon>Bacteria</taxon>
        <taxon>Pseudomonadati</taxon>
        <taxon>Planctomycetota</taxon>
        <taxon>Planctomycetia</taxon>
        <taxon>Isosphaerales</taxon>
        <taxon>Isosphaeraceae</taxon>
        <taxon>Singulisphaera</taxon>
    </lineage>
</organism>
<dbReference type="AlphaFoldDB" id="A0AAU7CG63"/>
<dbReference type="EMBL" id="CP155447">
    <property type="protein sequence ID" value="XBH04462.1"/>
    <property type="molecule type" value="Genomic_DNA"/>
</dbReference>
<keyword evidence="1" id="KW-0547">Nucleotide-binding</keyword>
<gene>
    <name evidence="3" type="ORF">V5E97_00165</name>
</gene>
<dbReference type="RefSeq" id="WP_406697223.1">
    <property type="nucleotide sequence ID" value="NZ_CP155447.1"/>
</dbReference>
<proteinExistence type="predicted"/>
<dbReference type="Gene3D" id="3.30.470.20">
    <property type="entry name" value="ATP-grasp fold, B domain"/>
    <property type="match status" value="2"/>
</dbReference>
<protein>
    <recommendedName>
        <fullName evidence="2">ATP-grasp domain-containing protein</fullName>
    </recommendedName>
</protein>
<feature type="domain" description="ATP-grasp" evidence="2">
    <location>
        <begin position="99"/>
        <end position="353"/>
    </location>
</feature>
<sequence length="377" mass="40868">MQSLWYSRPTLEALHFLAMAKAYLRFRDPRRKRAGKHLDAFYDRIWREAAEQLGATYHPLGYGIADITLNDALVRTIENTCSIDDPVTIAIALNKLLSYRLLNESGLPTPPHLGFKLKTIDRAGDFLASVGGMCVVKPASGTGGGRGITTGIRSASHLARAAAVAAVYDDELMIEQQVQGDNYRLLYLDGVLLDAFVRKLPSVVGDGQSSITGLVHKANAERLAQGSGVSQVLLTIDFDMRRTLANQGLSLRSVPAAGQVVTLKIVVNENRGDDNSTATEQLCPSIIDAGARAAQALHVRLAGIDIITRDPTVPLADSGGVVIEVNTTPNYYYHYNKSDGCFPVANHVLKHLLLSSSKANPGAIKREIAWAFRNSHN</sequence>
<dbReference type="InterPro" id="IPR011761">
    <property type="entry name" value="ATP-grasp"/>
</dbReference>
<dbReference type="GO" id="GO:0046872">
    <property type="term" value="F:metal ion binding"/>
    <property type="evidence" value="ECO:0007669"/>
    <property type="project" value="InterPro"/>
</dbReference>
<keyword evidence="1" id="KW-0067">ATP-binding</keyword>
<evidence type="ECO:0000313" key="3">
    <source>
        <dbReference type="EMBL" id="XBH04462.1"/>
    </source>
</evidence>
<reference evidence="3" key="1">
    <citation type="submission" date="2024-05" db="EMBL/GenBank/DDBJ databases">
        <title>Planctomycetes of the genus Singulisphaera possess chitinolytic capabilities.</title>
        <authorList>
            <person name="Ivanova A."/>
        </authorList>
    </citation>
    <scope>NUCLEOTIDE SEQUENCE</scope>
    <source>
        <strain evidence="3">Ch08T</strain>
    </source>
</reference>
<accession>A0AAU7CG63</accession>
<dbReference type="SUPFAM" id="SSF56059">
    <property type="entry name" value="Glutathione synthetase ATP-binding domain-like"/>
    <property type="match status" value="1"/>
</dbReference>
<name>A0AAU7CG63_9BACT</name>
<dbReference type="GO" id="GO:0005524">
    <property type="term" value="F:ATP binding"/>
    <property type="evidence" value="ECO:0007669"/>
    <property type="project" value="UniProtKB-UniRule"/>
</dbReference>
<evidence type="ECO:0000256" key="1">
    <source>
        <dbReference type="PROSITE-ProRule" id="PRU00409"/>
    </source>
</evidence>
<evidence type="ECO:0000259" key="2">
    <source>
        <dbReference type="PROSITE" id="PS50975"/>
    </source>
</evidence>
<dbReference type="PROSITE" id="PS50975">
    <property type="entry name" value="ATP_GRASP"/>
    <property type="match status" value="1"/>
</dbReference>